<comment type="caution">
    <text evidence="1">The sequence shown here is derived from an EMBL/GenBank/DDBJ whole genome shotgun (WGS) entry which is preliminary data.</text>
</comment>
<protein>
    <submittedName>
        <fullName evidence="1">Uncharacterized protein</fullName>
    </submittedName>
</protein>
<keyword evidence="2" id="KW-1185">Reference proteome</keyword>
<proteinExistence type="predicted"/>
<evidence type="ECO:0000313" key="1">
    <source>
        <dbReference type="EMBL" id="KAI4357595.1"/>
    </source>
</evidence>
<gene>
    <name evidence="1" type="ORF">L6164_001533</name>
</gene>
<evidence type="ECO:0000313" key="2">
    <source>
        <dbReference type="Proteomes" id="UP000828941"/>
    </source>
</evidence>
<sequence>MANKGAQEEWSTGFCGCFSDAGSCCLTFWCPCVSFGRVGEIVDQGTIGCCIHGTICCLLGVTLHLAPAIYLWIYRNKMRRTFNLEGNDCADCLLSCFCFHLSICQQYRELKARGYDLSAGWAANVHVQSGGATKAPTFEGGMNR</sequence>
<accession>A0ACB9Q9A9</accession>
<organism evidence="1 2">
    <name type="scientific">Bauhinia variegata</name>
    <name type="common">Purple orchid tree</name>
    <name type="synonym">Phanera variegata</name>
    <dbReference type="NCBI Taxonomy" id="167791"/>
    <lineage>
        <taxon>Eukaryota</taxon>
        <taxon>Viridiplantae</taxon>
        <taxon>Streptophyta</taxon>
        <taxon>Embryophyta</taxon>
        <taxon>Tracheophyta</taxon>
        <taxon>Spermatophyta</taxon>
        <taxon>Magnoliopsida</taxon>
        <taxon>eudicotyledons</taxon>
        <taxon>Gunneridae</taxon>
        <taxon>Pentapetalae</taxon>
        <taxon>rosids</taxon>
        <taxon>fabids</taxon>
        <taxon>Fabales</taxon>
        <taxon>Fabaceae</taxon>
        <taxon>Cercidoideae</taxon>
        <taxon>Cercideae</taxon>
        <taxon>Bauhiniinae</taxon>
        <taxon>Bauhinia</taxon>
    </lineage>
</organism>
<dbReference type="EMBL" id="CM039426">
    <property type="protein sequence ID" value="KAI4357595.1"/>
    <property type="molecule type" value="Genomic_DNA"/>
</dbReference>
<name>A0ACB9Q9A9_BAUVA</name>
<reference evidence="1 2" key="1">
    <citation type="journal article" date="2022" name="DNA Res.">
        <title>Chromosomal-level genome assembly of the orchid tree Bauhinia variegata (Leguminosae; Cercidoideae) supports the allotetraploid origin hypothesis of Bauhinia.</title>
        <authorList>
            <person name="Zhong Y."/>
            <person name="Chen Y."/>
            <person name="Zheng D."/>
            <person name="Pang J."/>
            <person name="Liu Y."/>
            <person name="Luo S."/>
            <person name="Meng S."/>
            <person name="Qian L."/>
            <person name="Wei D."/>
            <person name="Dai S."/>
            <person name="Zhou R."/>
        </authorList>
    </citation>
    <scope>NUCLEOTIDE SEQUENCE [LARGE SCALE GENOMIC DNA]</scope>
    <source>
        <strain evidence="1">BV-YZ2020</strain>
    </source>
</reference>
<dbReference type="Proteomes" id="UP000828941">
    <property type="component" value="Chromosome 1"/>
</dbReference>